<evidence type="ECO:0000313" key="1">
    <source>
        <dbReference type="EMBL" id="TJZ85829.1"/>
    </source>
</evidence>
<protein>
    <submittedName>
        <fullName evidence="1">Uncharacterized protein</fullName>
    </submittedName>
</protein>
<organism evidence="1 2">
    <name type="scientific">Paracoccus hibiscisoli</name>
    <dbReference type="NCBI Taxonomy" id="2023261"/>
    <lineage>
        <taxon>Bacteria</taxon>
        <taxon>Pseudomonadati</taxon>
        <taxon>Pseudomonadota</taxon>
        <taxon>Alphaproteobacteria</taxon>
        <taxon>Rhodobacterales</taxon>
        <taxon>Paracoccaceae</taxon>
        <taxon>Paracoccus</taxon>
    </lineage>
</organism>
<keyword evidence="2" id="KW-1185">Reference proteome</keyword>
<accession>A0A4U0QUL7</accession>
<sequence>MAIKTSKYTGGNGRKQLPSPYVAHVATTEIVEHVFTEAVAAADILELCYLPPNCRITDLRIQTVGTGAATLTMGLMSGDVGSLSAARTIGTELFNAQATPTTVQAATLANLAALMSSPMPRSIGVQFSANVAANPVNKIMAIITYAST</sequence>
<proteinExistence type="predicted"/>
<reference evidence="1 2" key="1">
    <citation type="submission" date="2019-04" db="EMBL/GenBank/DDBJ databases">
        <authorList>
            <person name="Li J."/>
        </authorList>
    </citation>
    <scope>NUCLEOTIDE SEQUENCE [LARGE SCALE GENOMIC DNA]</scope>
    <source>
        <strain evidence="1 2">CCTCC AB2016182</strain>
    </source>
</reference>
<name>A0A4U0QUL7_9RHOB</name>
<dbReference type="RefSeq" id="WP_136855754.1">
    <property type="nucleotide sequence ID" value="NZ_SUNH01000007.1"/>
</dbReference>
<comment type="caution">
    <text evidence="1">The sequence shown here is derived from an EMBL/GenBank/DDBJ whole genome shotgun (WGS) entry which is preliminary data.</text>
</comment>
<gene>
    <name evidence="1" type="ORF">FA740_05360</name>
</gene>
<evidence type="ECO:0000313" key="2">
    <source>
        <dbReference type="Proteomes" id="UP000306223"/>
    </source>
</evidence>
<dbReference type="AlphaFoldDB" id="A0A4U0QUL7"/>
<dbReference type="OrthoDB" id="7774526at2"/>
<dbReference type="Proteomes" id="UP000306223">
    <property type="component" value="Unassembled WGS sequence"/>
</dbReference>
<dbReference type="EMBL" id="SUNH01000007">
    <property type="protein sequence ID" value="TJZ85829.1"/>
    <property type="molecule type" value="Genomic_DNA"/>
</dbReference>